<reference evidence="2" key="1">
    <citation type="submission" date="2019-06" db="EMBL/GenBank/DDBJ databases">
        <title>Draft genome sequence of the griseofulvin-producing fungus Xylaria cubensis strain G536.</title>
        <authorList>
            <person name="Mead M.E."/>
            <person name="Raja H.A."/>
            <person name="Steenwyk J.L."/>
            <person name="Knowles S.L."/>
            <person name="Oberlies N.H."/>
            <person name="Rokas A."/>
        </authorList>
    </citation>
    <scope>NUCLEOTIDE SEQUENCE [LARGE SCALE GENOMIC DNA]</scope>
    <source>
        <strain evidence="2">G536</strain>
    </source>
</reference>
<dbReference type="Proteomes" id="UP000319160">
    <property type="component" value="Unassembled WGS sequence"/>
</dbReference>
<dbReference type="EMBL" id="VFLP01000024">
    <property type="protein sequence ID" value="TRX94110.1"/>
    <property type="molecule type" value="Genomic_DNA"/>
</dbReference>
<proteinExistence type="predicted"/>
<sequence>MSSPGYVPALTFQTPEEVYFEGLGAKIVASIPADPEAYQPLECALERGVYEIRNGCEPDFWLFHEFEVLPSEFLELNVELVNNYVYIINLDCEILTMQHGTD</sequence>
<dbReference type="STRING" id="2512241.A0A553I1M6"/>
<dbReference type="OrthoDB" id="3938867at2759"/>
<name>A0A553I1M6_9PEZI</name>
<evidence type="ECO:0000313" key="1">
    <source>
        <dbReference type="EMBL" id="TRX94110.1"/>
    </source>
</evidence>
<protein>
    <submittedName>
        <fullName evidence="1">Uncharacterized protein</fullName>
    </submittedName>
</protein>
<comment type="caution">
    <text evidence="1">The sequence shown here is derived from an EMBL/GenBank/DDBJ whole genome shotgun (WGS) entry which is preliminary data.</text>
</comment>
<evidence type="ECO:0000313" key="2">
    <source>
        <dbReference type="Proteomes" id="UP000319160"/>
    </source>
</evidence>
<dbReference type="AlphaFoldDB" id="A0A553I1M6"/>
<organism evidence="1 2">
    <name type="scientific">Xylaria flabelliformis</name>
    <dbReference type="NCBI Taxonomy" id="2512241"/>
    <lineage>
        <taxon>Eukaryota</taxon>
        <taxon>Fungi</taxon>
        <taxon>Dikarya</taxon>
        <taxon>Ascomycota</taxon>
        <taxon>Pezizomycotina</taxon>
        <taxon>Sordariomycetes</taxon>
        <taxon>Xylariomycetidae</taxon>
        <taxon>Xylariales</taxon>
        <taxon>Xylariaceae</taxon>
        <taxon>Xylaria</taxon>
    </lineage>
</organism>
<accession>A0A553I1M6</accession>
<keyword evidence="2" id="KW-1185">Reference proteome</keyword>
<gene>
    <name evidence="1" type="ORF">FHL15_004878</name>
</gene>